<dbReference type="PANTHER" id="PTHR32308:SF0">
    <property type="entry name" value="HPCH_HPAI ALDOLASE_CITRATE LYASE DOMAIN-CONTAINING PROTEIN"/>
    <property type="match status" value="1"/>
</dbReference>
<keyword evidence="2" id="KW-0479">Metal-binding</keyword>
<dbReference type="GO" id="GO:0003824">
    <property type="term" value="F:catalytic activity"/>
    <property type="evidence" value="ECO:0007669"/>
    <property type="project" value="InterPro"/>
</dbReference>
<dbReference type="InterPro" id="IPR040442">
    <property type="entry name" value="Pyrv_kinase-like_dom_sf"/>
</dbReference>
<keyword evidence="3" id="KW-0460">Magnesium</keyword>
<dbReference type="GO" id="GO:0006107">
    <property type="term" value="P:oxaloacetate metabolic process"/>
    <property type="evidence" value="ECO:0007669"/>
    <property type="project" value="TreeGrafter"/>
</dbReference>
<accession>X0PXW0</accession>
<dbReference type="AlphaFoldDB" id="X0PXW0"/>
<dbReference type="GO" id="GO:0000287">
    <property type="term" value="F:magnesium ion binding"/>
    <property type="evidence" value="ECO:0007669"/>
    <property type="project" value="TreeGrafter"/>
</dbReference>
<reference evidence="5 6" key="1">
    <citation type="submission" date="2014-02" db="EMBL/GenBank/DDBJ databases">
        <title>Whole genome shotgun sequence of Rhodococcus wratislaviensis NBRC 100605.</title>
        <authorList>
            <person name="Hosoyama A."/>
            <person name="Tsuchikane K."/>
            <person name="Yoshida I."/>
            <person name="Ohji S."/>
            <person name="Ichikawa N."/>
            <person name="Yamazoe A."/>
            <person name="Fujita N."/>
        </authorList>
    </citation>
    <scope>NUCLEOTIDE SEQUENCE [LARGE SCALE GENOMIC DNA]</scope>
    <source>
        <strain evidence="5 6">NBRC 100605</strain>
    </source>
</reference>
<evidence type="ECO:0000313" key="6">
    <source>
        <dbReference type="Proteomes" id="UP000019491"/>
    </source>
</evidence>
<evidence type="ECO:0000256" key="4">
    <source>
        <dbReference type="SAM" id="MobiDB-lite"/>
    </source>
</evidence>
<feature type="region of interest" description="Disordered" evidence="4">
    <location>
        <begin position="173"/>
        <end position="195"/>
    </location>
</feature>
<dbReference type="InterPro" id="IPR015813">
    <property type="entry name" value="Pyrv/PenolPyrv_kinase-like_dom"/>
</dbReference>
<dbReference type="EMBL" id="BAWF01000006">
    <property type="protein sequence ID" value="GAF43217.1"/>
    <property type="molecule type" value="Genomic_DNA"/>
</dbReference>
<evidence type="ECO:0000313" key="5">
    <source>
        <dbReference type="EMBL" id="GAF43217.1"/>
    </source>
</evidence>
<organism evidence="5 6">
    <name type="scientific">Rhodococcus wratislaviensis NBRC 100605</name>
    <dbReference type="NCBI Taxonomy" id="1219028"/>
    <lineage>
        <taxon>Bacteria</taxon>
        <taxon>Bacillati</taxon>
        <taxon>Actinomycetota</taxon>
        <taxon>Actinomycetes</taxon>
        <taxon>Mycobacteriales</taxon>
        <taxon>Nocardiaceae</taxon>
        <taxon>Rhodococcus</taxon>
    </lineage>
</organism>
<dbReference type="SUPFAM" id="SSF51621">
    <property type="entry name" value="Phosphoenolpyruvate/pyruvate domain"/>
    <property type="match status" value="1"/>
</dbReference>
<comment type="caution">
    <text evidence="5">The sequence shown here is derived from an EMBL/GenBank/DDBJ whole genome shotgun (WGS) entry which is preliminary data.</text>
</comment>
<evidence type="ECO:0000256" key="3">
    <source>
        <dbReference type="ARBA" id="ARBA00022842"/>
    </source>
</evidence>
<comment type="cofactor">
    <cofactor evidence="1">
        <name>Mg(2+)</name>
        <dbReference type="ChEBI" id="CHEBI:18420"/>
    </cofactor>
</comment>
<keyword evidence="6" id="KW-1185">Reference proteome</keyword>
<sequence>MPGYSATGICGRDFQKSAVTRNGATVRPIALESTTVIGVLLGMGLCNRYVDHHAMKLKIMAGNHAVGYVLVNARDKEVYLQEARMPALIVRAARAAGLPPPIDSVVAQLDDDGLLTAEAEHSWGLGFVGMSEIHPAELQAIHRVFTPTPDQLDWARRVLLAFEAAGHAALRMPDETSSMPRSQPGPRTCCATTSG</sequence>
<evidence type="ECO:0000256" key="2">
    <source>
        <dbReference type="ARBA" id="ARBA00022723"/>
    </source>
</evidence>
<protein>
    <submittedName>
        <fullName evidence="5">Uncharacterized protein</fullName>
    </submittedName>
</protein>
<dbReference type="Gene3D" id="3.20.20.60">
    <property type="entry name" value="Phosphoenolpyruvate-binding domains"/>
    <property type="match status" value="1"/>
</dbReference>
<evidence type="ECO:0000256" key="1">
    <source>
        <dbReference type="ARBA" id="ARBA00001946"/>
    </source>
</evidence>
<dbReference type="Proteomes" id="UP000019491">
    <property type="component" value="Unassembled WGS sequence"/>
</dbReference>
<gene>
    <name evidence="5" type="ORF">RW1_006_01110</name>
</gene>
<dbReference type="PANTHER" id="PTHR32308">
    <property type="entry name" value="LYASE BETA SUBUNIT, PUTATIVE (AFU_ORTHOLOGUE AFUA_4G13030)-RELATED"/>
    <property type="match status" value="1"/>
</dbReference>
<proteinExistence type="predicted"/>
<name>X0PXW0_RHOWR</name>